<gene>
    <name evidence="2" type="primary">mcd-4</name>
    <name evidence="2" type="ORF">E2C01_084347</name>
</gene>
<dbReference type="Proteomes" id="UP000324222">
    <property type="component" value="Unassembled WGS sequence"/>
</dbReference>
<comment type="pathway">
    <text evidence="1">Glycolipid biosynthesis; glycosylphosphatidylinositol-anchor biosynthesis.</text>
</comment>
<dbReference type="EC" id="2.-.-.-" evidence="1"/>
<evidence type="ECO:0000313" key="2">
    <source>
        <dbReference type="EMBL" id="MPC89402.1"/>
    </source>
</evidence>
<organism evidence="2 3">
    <name type="scientific">Portunus trituberculatus</name>
    <name type="common">Swimming crab</name>
    <name type="synonym">Neptunus trituberculatus</name>
    <dbReference type="NCBI Taxonomy" id="210409"/>
    <lineage>
        <taxon>Eukaryota</taxon>
        <taxon>Metazoa</taxon>
        <taxon>Ecdysozoa</taxon>
        <taxon>Arthropoda</taxon>
        <taxon>Crustacea</taxon>
        <taxon>Multicrustacea</taxon>
        <taxon>Malacostraca</taxon>
        <taxon>Eumalacostraca</taxon>
        <taxon>Eucarida</taxon>
        <taxon>Decapoda</taxon>
        <taxon>Pleocyemata</taxon>
        <taxon>Brachyura</taxon>
        <taxon>Eubrachyura</taxon>
        <taxon>Portunoidea</taxon>
        <taxon>Portunidae</taxon>
        <taxon>Portuninae</taxon>
        <taxon>Portunus</taxon>
    </lineage>
</organism>
<keyword evidence="3" id="KW-1185">Reference proteome</keyword>
<dbReference type="GO" id="GO:0005789">
    <property type="term" value="C:endoplasmic reticulum membrane"/>
    <property type="evidence" value="ECO:0007669"/>
    <property type="project" value="UniProtKB-SubCell"/>
</dbReference>
<dbReference type="OrthoDB" id="2748310at2759"/>
<evidence type="ECO:0000313" key="3">
    <source>
        <dbReference type="Proteomes" id="UP000324222"/>
    </source>
</evidence>
<comment type="subcellular location">
    <subcellularLocation>
        <location evidence="1">Endoplasmic reticulum membrane</location>
        <topology evidence="1">Multi-pass membrane protein</topology>
    </subcellularLocation>
</comment>
<dbReference type="EMBL" id="VSRR010080926">
    <property type="protein sequence ID" value="MPC89402.1"/>
    <property type="molecule type" value="Genomic_DNA"/>
</dbReference>
<name>A0A5B7IZQ2_PORTR</name>
<sequence>MYKAEEEDFASSDASKLDKWVFQNVESFFMKASREKTVQDVLHEDRIVFFLHLLGLDTNGHAHKPHSKYVNLLDVIMYIKYERTTLFNKYHIIVINLHVVIQ</sequence>
<evidence type="ECO:0000256" key="1">
    <source>
        <dbReference type="RuleBase" id="RU367138"/>
    </source>
</evidence>
<dbReference type="InterPro" id="IPR007070">
    <property type="entry name" value="GPI_EtnP_transferase_1"/>
</dbReference>
<dbReference type="PANTHER" id="PTHR12250">
    <property type="entry name" value="PHOSPHATIDYLINOSITOL GLYCAN, CLASS N"/>
    <property type="match status" value="1"/>
</dbReference>
<dbReference type="GO" id="GO:0051377">
    <property type="term" value="F:mannose-ethanolamine phosphotransferase activity"/>
    <property type="evidence" value="ECO:0007669"/>
    <property type="project" value="UniProtKB-UniRule"/>
</dbReference>
<proteinExistence type="inferred from homology"/>
<dbReference type="GO" id="GO:0006506">
    <property type="term" value="P:GPI anchor biosynthetic process"/>
    <property type="evidence" value="ECO:0007669"/>
    <property type="project" value="UniProtKB-UniPathway"/>
</dbReference>
<dbReference type="PANTHER" id="PTHR12250:SF0">
    <property type="entry name" value="GPI ETHANOLAMINE PHOSPHATE TRANSFERASE 1"/>
    <property type="match status" value="1"/>
</dbReference>
<dbReference type="UniPathway" id="UPA00196"/>
<comment type="function">
    <text evidence="1">Ethanolamine phosphate transferase involved in glycosylphosphatidylinositol-anchor biosynthesis. Transfers ethanolamine phosphate to the first alpha-1,4-linked mannose of the glycosylphosphatidylinositol precursor of GPI-anchor.</text>
</comment>
<comment type="caution">
    <text evidence="2">The sequence shown here is derived from an EMBL/GenBank/DDBJ whole genome shotgun (WGS) entry which is preliminary data.</text>
</comment>
<keyword evidence="1" id="KW-0256">Endoplasmic reticulum</keyword>
<dbReference type="AlphaFoldDB" id="A0A5B7IZQ2"/>
<keyword evidence="1 2" id="KW-0808">Transferase</keyword>
<dbReference type="Gene3D" id="3.40.720.10">
    <property type="entry name" value="Alkaline Phosphatase, subunit A"/>
    <property type="match status" value="1"/>
</dbReference>
<accession>A0A5B7IZQ2</accession>
<reference evidence="2 3" key="1">
    <citation type="submission" date="2019-05" db="EMBL/GenBank/DDBJ databases">
        <title>Another draft genome of Portunus trituberculatus and its Hox gene families provides insights of decapod evolution.</title>
        <authorList>
            <person name="Jeong J.-H."/>
            <person name="Song I."/>
            <person name="Kim S."/>
            <person name="Choi T."/>
            <person name="Kim D."/>
            <person name="Ryu S."/>
            <person name="Kim W."/>
        </authorList>
    </citation>
    <scope>NUCLEOTIDE SEQUENCE [LARGE SCALE GENOMIC DNA]</scope>
    <source>
        <tissue evidence="2">Muscle</tissue>
    </source>
</reference>
<comment type="similarity">
    <text evidence="1">Belongs to the PIGG/PIGN/PIGO family. PIGN subfamily.</text>
</comment>
<protein>
    <recommendedName>
        <fullName evidence="1">GPI ethanolamine phosphate transferase 1</fullName>
        <ecNumber evidence="1">2.-.-.-</ecNumber>
    </recommendedName>
</protein>
<dbReference type="InterPro" id="IPR017850">
    <property type="entry name" value="Alkaline_phosphatase_core_sf"/>
</dbReference>
<keyword evidence="1" id="KW-0337">GPI-anchor biosynthesis</keyword>